<evidence type="ECO:0000256" key="1">
    <source>
        <dbReference type="SAM" id="MobiDB-lite"/>
    </source>
</evidence>
<organism evidence="2 3">
    <name type="scientific">Phytohabitans suffuscus</name>
    <dbReference type="NCBI Taxonomy" id="624315"/>
    <lineage>
        <taxon>Bacteria</taxon>
        <taxon>Bacillati</taxon>
        <taxon>Actinomycetota</taxon>
        <taxon>Actinomycetes</taxon>
        <taxon>Micromonosporales</taxon>
        <taxon>Micromonosporaceae</taxon>
    </lineage>
</organism>
<evidence type="ECO:0000313" key="2">
    <source>
        <dbReference type="EMBL" id="BCB88633.1"/>
    </source>
</evidence>
<protein>
    <submittedName>
        <fullName evidence="2">Uncharacterized protein</fullName>
    </submittedName>
</protein>
<dbReference type="KEGG" id="psuu:Psuf_059460"/>
<feature type="compositionally biased region" description="Basic and acidic residues" evidence="1">
    <location>
        <begin position="68"/>
        <end position="79"/>
    </location>
</feature>
<gene>
    <name evidence="2" type="ORF">Psuf_059460</name>
</gene>
<name>A0A6F8YRL4_9ACTN</name>
<keyword evidence="3" id="KW-1185">Reference proteome</keyword>
<reference evidence="2 3" key="2">
    <citation type="submission" date="2020-03" db="EMBL/GenBank/DDBJ databases">
        <authorList>
            <person name="Ichikawa N."/>
            <person name="Kimura A."/>
            <person name="Kitahashi Y."/>
            <person name="Uohara A."/>
        </authorList>
    </citation>
    <scope>NUCLEOTIDE SEQUENCE [LARGE SCALE GENOMIC DNA]</scope>
    <source>
        <strain evidence="2 3">NBRC 105367</strain>
    </source>
</reference>
<feature type="region of interest" description="Disordered" evidence="1">
    <location>
        <begin position="46"/>
        <end position="79"/>
    </location>
</feature>
<accession>A0A6F8YRL4</accession>
<reference evidence="2 3" key="1">
    <citation type="submission" date="2020-03" db="EMBL/GenBank/DDBJ databases">
        <title>Whole genome shotgun sequence of Phytohabitans suffuscus NBRC 105367.</title>
        <authorList>
            <person name="Komaki H."/>
            <person name="Tamura T."/>
        </authorList>
    </citation>
    <scope>NUCLEOTIDE SEQUENCE [LARGE SCALE GENOMIC DNA]</scope>
    <source>
        <strain evidence="2 3">NBRC 105367</strain>
    </source>
</reference>
<evidence type="ECO:0000313" key="3">
    <source>
        <dbReference type="Proteomes" id="UP000503011"/>
    </source>
</evidence>
<sequence>MLRHRRGKAEQFFNATADRLRIRRKLPANLRVLRKVVEDECPAVGRGVQARQNQHDDQTHPLGPGDRTALDLKSEQIAG</sequence>
<dbReference type="Proteomes" id="UP000503011">
    <property type="component" value="Chromosome"/>
</dbReference>
<proteinExistence type="predicted"/>
<dbReference type="EMBL" id="AP022871">
    <property type="protein sequence ID" value="BCB88633.1"/>
    <property type="molecule type" value="Genomic_DNA"/>
</dbReference>
<dbReference type="AlphaFoldDB" id="A0A6F8YRL4"/>